<dbReference type="PIRSF" id="PIRSF015921">
    <property type="entry name" value="FA_sphinglp_des"/>
    <property type="match status" value="1"/>
</dbReference>
<feature type="domain" description="Cytochrome b5 heme-binding" evidence="17">
    <location>
        <begin position="3"/>
        <end position="74"/>
    </location>
</feature>
<dbReference type="EMBL" id="JAACJM010000001">
    <property type="protein sequence ID" value="KAF5375252.1"/>
    <property type="molecule type" value="Genomic_DNA"/>
</dbReference>
<keyword evidence="11 16" id="KW-1133">Transmembrane helix</keyword>
<dbReference type="GO" id="GO:0016717">
    <property type="term" value="F:oxidoreductase activity, acting on paired donors, with oxidation of a pair of donors resulting in the reduction of molecular oxygen to two molecules of water"/>
    <property type="evidence" value="ECO:0007669"/>
    <property type="project" value="TreeGrafter"/>
</dbReference>
<keyword evidence="8 16" id="KW-0812">Transmembrane</keyword>
<evidence type="ECO:0000256" key="6">
    <source>
        <dbReference type="ARBA" id="ARBA00016939"/>
    </source>
</evidence>
<evidence type="ECO:0000256" key="12">
    <source>
        <dbReference type="ARBA" id="ARBA00023002"/>
    </source>
</evidence>
<evidence type="ECO:0000256" key="5">
    <source>
        <dbReference type="ARBA" id="ARBA00012019"/>
    </source>
</evidence>
<evidence type="ECO:0000256" key="14">
    <source>
        <dbReference type="ARBA" id="ARBA00023098"/>
    </source>
</evidence>
<evidence type="ECO:0000256" key="8">
    <source>
        <dbReference type="ARBA" id="ARBA00022692"/>
    </source>
</evidence>
<keyword evidence="13" id="KW-0408">Iron</keyword>
<dbReference type="Gene3D" id="3.10.120.10">
    <property type="entry name" value="Cytochrome b5-like heme/steroid binding domain"/>
    <property type="match status" value="1"/>
</dbReference>
<dbReference type="CDD" id="cd03506">
    <property type="entry name" value="Delta6-FADS-like"/>
    <property type="match status" value="1"/>
</dbReference>
<dbReference type="GO" id="GO:0006665">
    <property type="term" value="P:sphingolipid metabolic process"/>
    <property type="evidence" value="ECO:0007669"/>
    <property type="project" value="UniProtKB-UniPathway"/>
</dbReference>
<dbReference type="EC" id="1.14.19.18" evidence="5"/>
<name>A0A8H5H1Y4_9AGAR</name>
<dbReference type="InterPro" id="IPR012171">
    <property type="entry name" value="Fatty_acid_desaturase"/>
</dbReference>
<keyword evidence="12" id="KW-0560">Oxidoreductase</keyword>
<evidence type="ECO:0000256" key="4">
    <source>
        <dbReference type="ARBA" id="ARBA00009295"/>
    </source>
</evidence>
<keyword evidence="19" id="KW-1185">Reference proteome</keyword>
<evidence type="ECO:0000256" key="10">
    <source>
        <dbReference type="ARBA" id="ARBA00022919"/>
    </source>
</evidence>
<comment type="similarity">
    <text evidence="4">Belongs to the fatty acid desaturase type 1 family.</text>
</comment>
<dbReference type="SMART" id="SM01117">
    <property type="entry name" value="Cyt-b5"/>
    <property type="match status" value="1"/>
</dbReference>
<dbReference type="UniPathway" id="UPA00222"/>
<dbReference type="Pfam" id="PF00173">
    <property type="entry name" value="Cyt-b5"/>
    <property type="match status" value="1"/>
</dbReference>
<keyword evidence="14" id="KW-0443">Lipid metabolism</keyword>
<dbReference type="PANTHER" id="PTHR19353:SF30">
    <property type="entry name" value="DELTA 8-(E)-SPHINGOLIPID DESATURASE"/>
    <property type="match status" value="1"/>
</dbReference>
<proteinExistence type="inferred from homology"/>
<comment type="caution">
    <text evidence="18">The sequence shown here is derived from an EMBL/GenBank/DDBJ whole genome shotgun (WGS) entry which is preliminary data.</text>
</comment>
<organism evidence="18 19">
    <name type="scientific">Tetrapyrgos nigripes</name>
    <dbReference type="NCBI Taxonomy" id="182062"/>
    <lineage>
        <taxon>Eukaryota</taxon>
        <taxon>Fungi</taxon>
        <taxon>Dikarya</taxon>
        <taxon>Basidiomycota</taxon>
        <taxon>Agaricomycotina</taxon>
        <taxon>Agaricomycetes</taxon>
        <taxon>Agaricomycetidae</taxon>
        <taxon>Agaricales</taxon>
        <taxon>Marasmiineae</taxon>
        <taxon>Marasmiaceae</taxon>
        <taxon>Tetrapyrgos</taxon>
    </lineage>
</organism>
<feature type="transmembrane region" description="Helical" evidence="16">
    <location>
        <begin position="223"/>
        <end position="245"/>
    </location>
</feature>
<comment type="pathway">
    <text evidence="3">Sphingolipid metabolism.</text>
</comment>
<keyword evidence="15 16" id="KW-0472">Membrane</keyword>
<dbReference type="GO" id="GO:0046872">
    <property type="term" value="F:metal ion binding"/>
    <property type="evidence" value="ECO:0007669"/>
    <property type="project" value="UniProtKB-KW"/>
</dbReference>
<dbReference type="Proteomes" id="UP000559256">
    <property type="component" value="Unassembled WGS sequence"/>
</dbReference>
<dbReference type="PANTHER" id="PTHR19353">
    <property type="entry name" value="FATTY ACID DESATURASE 2"/>
    <property type="match status" value="1"/>
</dbReference>
<keyword evidence="7" id="KW-0349">Heme</keyword>
<dbReference type="InterPro" id="IPR005804">
    <property type="entry name" value="FA_desaturase_dom"/>
</dbReference>
<protein>
    <recommendedName>
        <fullName evidence="6">Delta 8-(E)-sphingolipid desaturase</fullName>
        <ecNumber evidence="5">1.14.19.18</ecNumber>
    </recommendedName>
</protein>
<dbReference type="GO" id="GO:0016020">
    <property type="term" value="C:membrane"/>
    <property type="evidence" value="ECO:0007669"/>
    <property type="project" value="UniProtKB-SubCell"/>
</dbReference>
<dbReference type="InterPro" id="IPR036400">
    <property type="entry name" value="Cyt_B5-like_heme/steroid_sf"/>
</dbReference>
<sequence>MFLDKKDISARILQGQHILIYNRHVIRVPNSWLSSHPGGDLAILHFVGRDATNEIDAFHADSALIQRYSIGQLADDEPWQPLLPPIAAGWSRKDDQWFSSASTFHPDSVQVLLIAKNSPALAPTLDNITPPPSTLSLQVQHQHIQAYTRLHQRINEAGLYRTPYISGYGPDFLRYVLLALVSLYAFRTGWIVISAIALGLLWHQTTFLLHDLGHMSVTHDWTYDRLLSIFVADFIGGLSIGWWVNHHNIHHLVTNHPSHDPDVEHLPIFALSPKFFSSIYSTFYRRIFLFTPASRLLVSVQHKLFYIVMLLGRFRLFQASCNSLYRRVFDTKRARGGNWAWRLEITAVILFWSWYGGLVLRNCGSWQKALLYLFVSNVTTSPLHIQIALSHFPMSTEDLGPTESFPARQLRTTSDVICPESIEFIHGGLQQQVAHHLFPRLPRHNLRKASVLIKEFCKEEGLTYAEFGFVKGNQEVIGILREVAGMVKDIGQQIKLVAEVASVEAREAVDKGKEREVTTGTVSC</sequence>
<dbReference type="InterPro" id="IPR001199">
    <property type="entry name" value="Cyt_B5-like_heme/steroid-bd"/>
</dbReference>
<evidence type="ECO:0000256" key="9">
    <source>
        <dbReference type="ARBA" id="ARBA00022723"/>
    </source>
</evidence>
<evidence type="ECO:0000256" key="7">
    <source>
        <dbReference type="ARBA" id="ARBA00022617"/>
    </source>
</evidence>
<dbReference type="AlphaFoldDB" id="A0A8H5H1Y4"/>
<dbReference type="OrthoDB" id="260091at2759"/>
<dbReference type="Pfam" id="PF00487">
    <property type="entry name" value="FA_desaturase"/>
    <property type="match status" value="1"/>
</dbReference>
<dbReference type="SUPFAM" id="SSF55856">
    <property type="entry name" value="Cytochrome b5-like heme/steroid binding domain"/>
    <property type="match status" value="1"/>
</dbReference>
<keyword evidence="9" id="KW-0479">Metal-binding</keyword>
<feature type="transmembrane region" description="Helical" evidence="16">
    <location>
        <begin position="175"/>
        <end position="202"/>
    </location>
</feature>
<evidence type="ECO:0000256" key="13">
    <source>
        <dbReference type="ARBA" id="ARBA00023004"/>
    </source>
</evidence>
<evidence type="ECO:0000256" key="3">
    <source>
        <dbReference type="ARBA" id="ARBA00004991"/>
    </source>
</evidence>
<evidence type="ECO:0000256" key="2">
    <source>
        <dbReference type="ARBA" id="ARBA00004760"/>
    </source>
</evidence>
<feature type="transmembrane region" description="Helical" evidence="16">
    <location>
        <begin position="345"/>
        <end position="363"/>
    </location>
</feature>
<evidence type="ECO:0000259" key="17">
    <source>
        <dbReference type="SMART" id="SM01117"/>
    </source>
</evidence>
<accession>A0A8H5H1Y4</accession>
<evidence type="ECO:0000256" key="1">
    <source>
        <dbReference type="ARBA" id="ARBA00004141"/>
    </source>
</evidence>
<reference evidence="18 19" key="1">
    <citation type="journal article" date="2020" name="ISME J.">
        <title>Uncovering the hidden diversity of litter-decomposition mechanisms in mushroom-forming fungi.</title>
        <authorList>
            <person name="Floudas D."/>
            <person name="Bentzer J."/>
            <person name="Ahren D."/>
            <person name="Johansson T."/>
            <person name="Persson P."/>
            <person name="Tunlid A."/>
        </authorList>
    </citation>
    <scope>NUCLEOTIDE SEQUENCE [LARGE SCALE GENOMIC DNA]</scope>
    <source>
        <strain evidence="18 19">CBS 291.85</strain>
    </source>
</reference>
<comment type="pathway">
    <text evidence="2">Lipid metabolism; sphingolipid metabolism.</text>
</comment>
<keyword evidence="10" id="KW-0746">Sphingolipid metabolism</keyword>
<evidence type="ECO:0000256" key="16">
    <source>
        <dbReference type="SAM" id="Phobius"/>
    </source>
</evidence>
<evidence type="ECO:0000313" key="18">
    <source>
        <dbReference type="EMBL" id="KAF5375252.1"/>
    </source>
</evidence>
<comment type="subcellular location">
    <subcellularLocation>
        <location evidence="1">Membrane</location>
        <topology evidence="1">Multi-pass membrane protein</topology>
    </subcellularLocation>
</comment>
<evidence type="ECO:0000256" key="11">
    <source>
        <dbReference type="ARBA" id="ARBA00022989"/>
    </source>
</evidence>
<evidence type="ECO:0000256" key="15">
    <source>
        <dbReference type="ARBA" id="ARBA00023136"/>
    </source>
</evidence>
<evidence type="ECO:0000313" key="19">
    <source>
        <dbReference type="Proteomes" id="UP000559256"/>
    </source>
</evidence>
<gene>
    <name evidence="18" type="ORF">D9758_000345</name>
</gene>